<evidence type="ECO:0000256" key="1">
    <source>
        <dbReference type="ARBA" id="ARBA00004834"/>
    </source>
</evidence>
<name>A0A3D9IS74_9BACL</name>
<sequence>MAEDTLKFLPAQGEKTYRNPLAIKGKQGEKPQTSVLPDPYILKHNGVYYAYATGASGVNALFSRDSVVWGSLGIAYQRDGFKEYWAPAVVYENGLFYMYVSSMPQDEEDAHEERLQVATSENPEGPFVYAKTFYDTFSIDAHVVKDEDGIYYLYYSNNEYAGVDAERPGTVILADRLLDMFTLEGKPRLVVAPTIDEEVFEENRFGDGRDWHTIEGAFYLRRGNKHYMMYSGNAYVRPTYFLGYSTAVAESGKKLTELNWSKYPSDDLYVPLISKNEGVEGVGHNSVVRGPNNVDDWVFYHGRNAEDELDPNREQRTMRADPLLWCGEEMWVPGPSYQAQDVPSMPALREIFDGNGSGQADWSSSEWDIRGGKWEAVRLAVRQHERSGIIDAISKKSFAGAVAEASMKWHPDHSGGSYGIYPAYVDDRNYVVCLFDVGQRLLQAYAVKHGVQQAKITAALPSAFRFDAYHLLRVEKAGYRYVFRLDGMKILEGSFPFTEGRFGLVTRYTSASFAGVEITDVLTLSAELADGFAGQLRLAEGNGLADTRGDEVVVRSPKERSAWILETSFPRERSNSYRFSVDMKVSATAKYAGVIAIREEGGTSSVEVRVDREAGNATVVLLGEAGETSAIGEGRLPQDFDWNRSHTVGVTFRAGKLFVRMDRMQLYLGEVPMVSGNPGLFSYGNAAFGMISVTGV</sequence>
<feature type="site" description="Important for catalytic activity, responsible for pKa modulation of the active site Glu and correct orientation of both the proton donor and substrate" evidence="6">
    <location>
        <position position="140"/>
    </location>
</feature>
<dbReference type="PANTHER" id="PTHR43301:SF3">
    <property type="entry name" value="ARABINAN ENDO-1,5-ALPHA-L-ARABINOSIDASE A-RELATED"/>
    <property type="match status" value="1"/>
</dbReference>
<dbReference type="PANTHER" id="PTHR43301">
    <property type="entry name" value="ARABINAN ENDO-1,5-ALPHA-L-ARABINOSIDASE"/>
    <property type="match status" value="1"/>
</dbReference>
<dbReference type="GO" id="GO:0005975">
    <property type="term" value="P:carbohydrate metabolic process"/>
    <property type="evidence" value="ECO:0007669"/>
    <property type="project" value="InterPro"/>
</dbReference>
<dbReference type="GO" id="GO:0004553">
    <property type="term" value="F:hydrolase activity, hydrolyzing O-glycosyl compounds"/>
    <property type="evidence" value="ECO:0007669"/>
    <property type="project" value="InterPro"/>
</dbReference>
<evidence type="ECO:0000256" key="5">
    <source>
        <dbReference type="PIRSR" id="PIRSR606710-1"/>
    </source>
</evidence>
<evidence type="ECO:0000313" key="7">
    <source>
        <dbReference type="EMBL" id="RED63966.1"/>
    </source>
</evidence>
<dbReference type="InterPro" id="IPR050727">
    <property type="entry name" value="GH43_arabinanases"/>
</dbReference>
<dbReference type="CDD" id="cd08991">
    <property type="entry name" value="GH43_HoAraf43-like"/>
    <property type="match status" value="1"/>
</dbReference>
<dbReference type="Gene3D" id="2.115.10.20">
    <property type="entry name" value="Glycosyl hydrolase domain, family 43"/>
    <property type="match status" value="1"/>
</dbReference>
<reference evidence="7 8" key="1">
    <citation type="submission" date="2018-07" db="EMBL/GenBank/DDBJ databases">
        <title>Genomic Encyclopedia of Type Strains, Phase III (KMG-III): the genomes of soil and plant-associated and newly described type strains.</title>
        <authorList>
            <person name="Whitman W."/>
        </authorList>
    </citation>
    <scope>NUCLEOTIDE SEQUENCE [LARGE SCALE GENOMIC DNA]</scope>
    <source>
        <strain evidence="7 8">CECT 8236</strain>
    </source>
</reference>
<evidence type="ECO:0000313" key="8">
    <source>
        <dbReference type="Proteomes" id="UP000256869"/>
    </source>
</evidence>
<evidence type="ECO:0000256" key="6">
    <source>
        <dbReference type="PIRSR" id="PIRSR606710-2"/>
    </source>
</evidence>
<gene>
    <name evidence="7" type="ORF">DFP95_103207</name>
</gene>
<organism evidence="7 8">
    <name type="scientific">Cohnella lupini</name>
    <dbReference type="NCBI Taxonomy" id="1294267"/>
    <lineage>
        <taxon>Bacteria</taxon>
        <taxon>Bacillati</taxon>
        <taxon>Bacillota</taxon>
        <taxon>Bacilli</taxon>
        <taxon>Bacillales</taxon>
        <taxon>Paenibacillaceae</taxon>
        <taxon>Cohnella</taxon>
    </lineage>
</organism>
<dbReference type="Pfam" id="PF04616">
    <property type="entry name" value="Glyco_hydro_43"/>
    <property type="match status" value="1"/>
</dbReference>
<evidence type="ECO:0000256" key="2">
    <source>
        <dbReference type="ARBA" id="ARBA00009865"/>
    </source>
</evidence>
<dbReference type="RefSeq" id="WP_181907316.1">
    <property type="nucleotide sequence ID" value="NZ_QRDY01000003.1"/>
</dbReference>
<comment type="caution">
    <text evidence="7">The sequence shown here is derived from an EMBL/GenBank/DDBJ whole genome shotgun (WGS) entry which is preliminary data.</text>
</comment>
<dbReference type="Proteomes" id="UP000256869">
    <property type="component" value="Unassembled WGS sequence"/>
</dbReference>
<keyword evidence="4" id="KW-0326">Glycosidase</keyword>
<evidence type="ECO:0000256" key="4">
    <source>
        <dbReference type="ARBA" id="ARBA00023295"/>
    </source>
</evidence>
<keyword evidence="8" id="KW-1185">Reference proteome</keyword>
<feature type="active site" description="Proton donor" evidence="5">
    <location>
        <position position="215"/>
    </location>
</feature>
<dbReference type="AlphaFoldDB" id="A0A3D9IS74"/>
<dbReference type="InterPro" id="IPR023296">
    <property type="entry name" value="Glyco_hydro_beta-prop_sf"/>
</dbReference>
<keyword evidence="3" id="KW-0378">Hydrolase</keyword>
<feature type="active site" description="Proton acceptor" evidence="5">
    <location>
        <position position="38"/>
    </location>
</feature>
<dbReference type="EMBL" id="QRDY01000003">
    <property type="protein sequence ID" value="RED63966.1"/>
    <property type="molecule type" value="Genomic_DNA"/>
</dbReference>
<dbReference type="InterPro" id="IPR006710">
    <property type="entry name" value="Glyco_hydro_43"/>
</dbReference>
<dbReference type="Gene3D" id="2.60.120.560">
    <property type="entry name" value="Exo-inulinase, domain 1"/>
    <property type="match status" value="2"/>
</dbReference>
<comment type="similarity">
    <text evidence="2">Belongs to the glycosyl hydrolase 43 family.</text>
</comment>
<protein>
    <submittedName>
        <fullName evidence="7">GH43 family beta-xylosidase</fullName>
    </submittedName>
</protein>
<evidence type="ECO:0000256" key="3">
    <source>
        <dbReference type="ARBA" id="ARBA00022801"/>
    </source>
</evidence>
<comment type="pathway">
    <text evidence="1">Glycan metabolism; L-arabinan degradation.</text>
</comment>
<accession>A0A3D9IS74</accession>
<dbReference type="SUPFAM" id="SSF75005">
    <property type="entry name" value="Arabinanase/levansucrase/invertase"/>
    <property type="match status" value="1"/>
</dbReference>
<proteinExistence type="inferred from homology"/>